<comment type="caution">
    <text evidence="2">The sequence shown here is derived from an EMBL/GenBank/DDBJ whole genome shotgun (WGS) entry which is preliminary data.</text>
</comment>
<dbReference type="Pfam" id="PF11306">
    <property type="entry name" value="DUF3108"/>
    <property type="match status" value="1"/>
</dbReference>
<sequence length="253" mass="28669">MPHSTSQHRFLQQTMRWLVVAGLSFGSATLSAAELAPFTASYAADMKKIPVNGEAIHTLEQNADGTWNLSFSAGMFVARLSENSTLRLEEDRVVPLSYHYERKGLGRSRETSQVFDWENQLVKGEHKGETFTLATEPGLLDKTTYQLALQRDLMAGRTEMIYRVVDGDEIDEYEFRVVGDDRVTTRAGQFDAVEVERIRDADSKRQTTLWFAKDWNYLLVRLSQVETDGQHYRIMLKEATLDGKPVVGTPVAE</sequence>
<dbReference type="InterPro" id="IPR021457">
    <property type="entry name" value="DUF3108"/>
</dbReference>
<gene>
    <name evidence="2" type="ORF">GCM10007418_02440</name>
</gene>
<protein>
    <submittedName>
        <fullName evidence="2">Dehydrogenase</fullName>
    </submittedName>
</protein>
<feature type="signal peptide" evidence="1">
    <location>
        <begin position="1"/>
        <end position="32"/>
    </location>
</feature>
<proteinExistence type="predicted"/>
<evidence type="ECO:0000313" key="2">
    <source>
        <dbReference type="EMBL" id="GGC86185.1"/>
    </source>
</evidence>
<name>A0ABQ1NZP1_9GAMM</name>
<reference evidence="3" key="1">
    <citation type="journal article" date="2019" name="Int. J. Syst. Evol. Microbiol.">
        <title>The Global Catalogue of Microorganisms (GCM) 10K type strain sequencing project: providing services to taxonomists for standard genome sequencing and annotation.</title>
        <authorList>
            <consortium name="The Broad Institute Genomics Platform"/>
            <consortium name="The Broad Institute Genome Sequencing Center for Infectious Disease"/>
            <person name="Wu L."/>
            <person name="Ma J."/>
        </authorList>
    </citation>
    <scope>NUCLEOTIDE SEQUENCE [LARGE SCALE GENOMIC DNA]</scope>
    <source>
        <strain evidence="3">CGMCC 1.12482</strain>
    </source>
</reference>
<evidence type="ECO:0000256" key="1">
    <source>
        <dbReference type="SAM" id="SignalP"/>
    </source>
</evidence>
<accession>A0ABQ1NZP1</accession>
<keyword evidence="1" id="KW-0732">Signal</keyword>
<feature type="chain" id="PRO_5046416802" evidence="1">
    <location>
        <begin position="33"/>
        <end position="253"/>
    </location>
</feature>
<dbReference type="EMBL" id="BMFF01000001">
    <property type="protein sequence ID" value="GGC86185.1"/>
    <property type="molecule type" value="Genomic_DNA"/>
</dbReference>
<dbReference type="Proteomes" id="UP000638188">
    <property type="component" value="Unassembled WGS sequence"/>
</dbReference>
<keyword evidence="3" id="KW-1185">Reference proteome</keyword>
<evidence type="ECO:0000313" key="3">
    <source>
        <dbReference type="Proteomes" id="UP000638188"/>
    </source>
</evidence>
<organism evidence="2 3">
    <name type="scientific">Halopseudomonas salina</name>
    <dbReference type="NCBI Taxonomy" id="1323744"/>
    <lineage>
        <taxon>Bacteria</taxon>
        <taxon>Pseudomonadati</taxon>
        <taxon>Pseudomonadota</taxon>
        <taxon>Gammaproteobacteria</taxon>
        <taxon>Pseudomonadales</taxon>
        <taxon>Pseudomonadaceae</taxon>
        <taxon>Halopseudomonas</taxon>
    </lineage>
</organism>